<organism evidence="1 2">
    <name type="scientific">candidate division KSB3 bacterium</name>
    <dbReference type="NCBI Taxonomy" id="2044937"/>
    <lineage>
        <taxon>Bacteria</taxon>
        <taxon>candidate division KSB3</taxon>
    </lineage>
</organism>
<comment type="caution">
    <text evidence="1">The sequence shown here is derived from an EMBL/GenBank/DDBJ whole genome shotgun (WGS) entry which is preliminary data.</text>
</comment>
<dbReference type="Proteomes" id="UP000649604">
    <property type="component" value="Unassembled WGS sequence"/>
</dbReference>
<gene>
    <name evidence="1" type="ORF">GF339_21290</name>
</gene>
<protein>
    <submittedName>
        <fullName evidence="1">Uncharacterized protein</fullName>
    </submittedName>
</protein>
<dbReference type="AlphaFoldDB" id="A0A9D5Q8S1"/>
<sequence>MSEEQMPPKRNVEALIFIYDANSGTIGAFLDSTKKLLMVGGCPLCQITHGLLGEKAEWKECQQEIGVPVHYYHKNEIPPSLQEMVAGRLPCILAQVGKHPIMLLEPEVLKRCRGKVEDLKGRLNYYAAANNLQL</sequence>
<dbReference type="EMBL" id="WJJP01000692">
    <property type="protein sequence ID" value="MBD3327136.1"/>
    <property type="molecule type" value="Genomic_DNA"/>
</dbReference>
<evidence type="ECO:0000313" key="2">
    <source>
        <dbReference type="Proteomes" id="UP000649604"/>
    </source>
</evidence>
<accession>A0A9D5Q8S1</accession>
<evidence type="ECO:0000313" key="1">
    <source>
        <dbReference type="EMBL" id="MBD3327136.1"/>
    </source>
</evidence>
<name>A0A9D5Q8S1_9BACT</name>
<reference evidence="1" key="1">
    <citation type="submission" date="2019-11" db="EMBL/GenBank/DDBJ databases">
        <title>Microbial mats filling the niche in hypersaline microbial mats.</title>
        <authorList>
            <person name="Wong H.L."/>
            <person name="Macleod F.I."/>
            <person name="White R.A. III"/>
            <person name="Burns B.P."/>
        </authorList>
    </citation>
    <scope>NUCLEOTIDE SEQUENCE</scope>
    <source>
        <strain evidence="1">Rbin_158</strain>
    </source>
</reference>
<proteinExistence type="predicted"/>